<feature type="transmembrane region" description="Helical" evidence="8">
    <location>
        <begin position="234"/>
        <end position="253"/>
    </location>
</feature>
<keyword evidence="4 8" id="KW-0812">Transmembrane</keyword>
<keyword evidence="11" id="KW-1185">Reference proteome</keyword>
<comment type="caution">
    <text evidence="10">The sequence shown here is derived from an EMBL/GenBank/DDBJ whole genome shotgun (WGS) entry which is preliminary data.</text>
</comment>
<feature type="domain" description="Major facilitator superfamily (MFS) profile" evidence="9">
    <location>
        <begin position="48"/>
        <end position="528"/>
    </location>
</feature>
<evidence type="ECO:0000259" key="9">
    <source>
        <dbReference type="PROSITE" id="PS50850"/>
    </source>
</evidence>
<evidence type="ECO:0000313" key="11">
    <source>
        <dbReference type="Proteomes" id="UP001408356"/>
    </source>
</evidence>
<feature type="transmembrane region" description="Helical" evidence="8">
    <location>
        <begin position="44"/>
        <end position="64"/>
    </location>
</feature>
<evidence type="ECO:0000256" key="2">
    <source>
        <dbReference type="ARBA" id="ARBA00010992"/>
    </source>
</evidence>
<proteinExistence type="inferred from homology"/>
<dbReference type="PANTHER" id="PTHR48022">
    <property type="entry name" value="PLASTIDIC GLUCOSE TRANSPORTER 4"/>
    <property type="match status" value="1"/>
</dbReference>
<feature type="transmembrane region" description="Helical" evidence="8">
    <location>
        <begin position="481"/>
        <end position="498"/>
    </location>
</feature>
<feature type="transmembrane region" description="Helical" evidence="8">
    <location>
        <begin position="438"/>
        <end position="460"/>
    </location>
</feature>
<dbReference type="PANTHER" id="PTHR48022:SF14">
    <property type="entry name" value="MAJOR FACILITATOR SUPERFAMILY (MFS) PROFILE DOMAIN-CONTAINING PROTEIN-RELATED"/>
    <property type="match status" value="1"/>
</dbReference>
<dbReference type="InterPro" id="IPR036259">
    <property type="entry name" value="MFS_trans_sf"/>
</dbReference>
<dbReference type="Pfam" id="PF00083">
    <property type="entry name" value="Sugar_tr"/>
    <property type="match status" value="1"/>
</dbReference>
<organism evidence="10 11">
    <name type="scientific">Seiridium unicorne</name>
    <dbReference type="NCBI Taxonomy" id="138068"/>
    <lineage>
        <taxon>Eukaryota</taxon>
        <taxon>Fungi</taxon>
        <taxon>Dikarya</taxon>
        <taxon>Ascomycota</taxon>
        <taxon>Pezizomycotina</taxon>
        <taxon>Sordariomycetes</taxon>
        <taxon>Xylariomycetidae</taxon>
        <taxon>Amphisphaeriales</taxon>
        <taxon>Sporocadaceae</taxon>
        <taxon>Seiridium</taxon>
    </lineage>
</organism>
<dbReference type="PROSITE" id="PS50850">
    <property type="entry name" value="MFS"/>
    <property type="match status" value="1"/>
</dbReference>
<comment type="subcellular location">
    <subcellularLocation>
        <location evidence="1">Membrane</location>
        <topology evidence="1">Multi-pass membrane protein</topology>
    </subcellularLocation>
</comment>
<feature type="transmembrane region" description="Helical" evidence="8">
    <location>
        <begin position="340"/>
        <end position="359"/>
    </location>
</feature>
<evidence type="ECO:0000256" key="7">
    <source>
        <dbReference type="RuleBase" id="RU003346"/>
    </source>
</evidence>
<dbReference type="PROSITE" id="PS00217">
    <property type="entry name" value="SUGAR_TRANSPORT_2"/>
    <property type="match status" value="1"/>
</dbReference>
<evidence type="ECO:0000256" key="6">
    <source>
        <dbReference type="ARBA" id="ARBA00023136"/>
    </source>
</evidence>
<sequence>MAKNKNKVIFDATSAEHEEGQGALNLDELSYGPPGVRGVFSSSYVALCAGFATIGGLLFGYEYVNDAQCSKDVELTKTESQGVISVTLVMDHFLERFPEVSDTAAGSGFYKGLMTAMITLGAFLGALNQCWAADAFSRKYCIMIAVVIFTIGSALQVAAVSYAMLVTARLIGGIGIGMLSGVVPLYIGEIAPPQIRGTLLVFEQISIVTGVVVAFWITYGTKEINGSWSWQLPFLLQIAPALFLGFGAILLPFSPRWLATKGREDEALHNLAKLRQLPATDNRVRQEWMDVIAESKFQKQVLAERHPELVASTEFSDKMRLELVSWADCFKSGCWKRTQVGAGLMFFQQFVGINALIYYSPTLFSTMGLNYDMQLIMSGVLNMVQLVGCITSLWTLDHYGRRKLLLIGAIIMAASHAIIAILVGKFSYDWPGHSAEGWASVAFLMVFMLGYGCTWGPVPWAMPAEIFPSSLRAKGVSISSGSNWLNNFIIGLITPPLVQSTGFGAYVFFAVFSLLSFVWAYFCVPETARKTLEQMDGVFNDRNGVADVAKKNQILSDVIREKASATRVSEP</sequence>
<dbReference type="InterPro" id="IPR020846">
    <property type="entry name" value="MFS_dom"/>
</dbReference>
<evidence type="ECO:0000256" key="4">
    <source>
        <dbReference type="ARBA" id="ARBA00022692"/>
    </source>
</evidence>
<protein>
    <submittedName>
        <fullName evidence="10">MFS monosaccharide transporter</fullName>
    </submittedName>
</protein>
<gene>
    <name evidence="10" type="ORF">SUNI508_04728</name>
</gene>
<dbReference type="InterPro" id="IPR005828">
    <property type="entry name" value="MFS_sugar_transport-like"/>
</dbReference>
<dbReference type="InterPro" id="IPR050360">
    <property type="entry name" value="MFS_Sugar_Transporters"/>
</dbReference>
<feature type="transmembrane region" description="Helical" evidence="8">
    <location>
        <begin position="379"/>
        <end position="397"/>
    </location>
</feature>
<feature type="transmembrane region" description="Helical" evidence="8">
    <location>
        <begin position="140"/>
        <end position="164"/>
    </location>
</feature>
<evidence type="ECO:0000313" key="10">
    <source>
        <dbReference type="EMBL" id="KAK9422372.1"/>
    </source>
</evidence>
<evidence type="ECO:0000256" key="3">
    <source>
        <dbReference type="ARBA" id="ARBA00022448"/>
    </source>
</evidence>
<dbReference type="InterPro" id="IPR005829">
    <property type="entry name" value="Sugar_transporter_CS"/>
</dbReference>
<evidence type="ECO:0000256" key="8">
    <source>
        <dbReference type="SAM" id="Phobius"/>
    </source>
</evidence>
<accession>A0ABR2V629</accession>
<keyword evidence="5 8" id="KW-1133">Transmembrane helix</keyword>
<dbReference type="EMBL" id="JARVKF010000113">
    <property type="protein sequence ID" value="KAK9422372.1"/>
    <property type="molecule type" value="Genomic_DNA"/>
</dbReference>
<feature type="transmembrane region" description="Helical" evidence="8">
    <location>
        <begin position="504"/>
        <end position="524"/>
    </location>
</feature>
<dbReference type="NCBIfam" id="TIGR00879">
    <property type="entry name" value="SP"/>
    <property type="match status" value="1"/>
</dbReference>
<feature type="transmembrane region" description="Helical" evidence="8">
    <location>
        <begin position="404"/>
        <end position="426"/>
    </location>
</feature>
<dbReference type="InterPro" id="IPR003663">
    <property type="entry name" value="Sugar/inositol_transpt"/>
</dbReference>
<feature type="transmembrane region" description="Helical" evidence="8">
    <location>
        <begin position="199"/>
        <end position="219"/>
    </location>
</feature>
<comment type="similarity">
    <text evidence="2 7">Belongs to the major facilitator superfamily. Sugar transporter (TC 2.A.1.1) family.</text>
</comment>
<keyword evidence="3 7" id="KW-0813">Transport</keyword>
<name>A0ABR2V629_9PEZI</name>
<reference evidence="10 11" key="1">
    <citation type="journal article" date="2024" name="J. Plant Pathol.">
        <title>Sequence and assembly of the genome of Seiridium unicorne, isolate CBS 538.82, causal agent of cypress canker disease.</title>
        <authorList>
            <person name="Scali E."/>
            <person name="Rocca G.D."/>
            <person name="Danti R."/>
            <person name="Garbelotto M."/>
            <person name="Barberini S."/>
            <person name="Baroncelli R."/>
            <person name="Emiliani G."/>
        </authorList>
    </citation>
    <scope>NUCLEOTIDE SEQUENCE [LARGE SCALE GENOMIC DNA]</scope>
    <source>
        <strain evidence="10 11">BM-138-508</strain>
    </source>
</reference>
<feature type="transmembrane region" description="Helical" evidence="8">
    <location>
        <begin position="170"/>
        <end position="187"/>
    </location>
</feature>
<evidence type="ECO:0000256" key="5">
    <source>
        <dbReference type="ARBA" id="ARBA00022989"/>
    </source>
</evidence>
<keyword evidence="6 8" id="KW-0472">Membrane</keyword>
<feature type="transmembrane region" description="Helical" evidence="8">
    <location>
        <begin position="108"/>
        <end position="128"/>
    </location>
</feature>
<evidence type="ECO:0000256" key="1">
    <source>
        <dbReference type="ARBA" id="ARBA00004141"/>
    </source>
</evidence>
<dbReference type="PRINTS" id="PR00171">
    <property type="entry name" value="SUGRTRNSPORT"/>
</dbReference>
<dbReference type="SUPFAM" id="SSF103473">
    <property type="entry name" value="MFS general substrate transporter"/>
    <property type="match status" value="1"/>
</dbReference>
<dbReference type="PROSITE" id="PS00216">
    <property type="entry name" value="SUGAR_TRANSPORT_1"/>
    <property type="match status" value="1"/>
</dbReference>
<dbReference type="Proteomes" id="UP001408356">
    <property type="component" value="Unassembled WGS sequence"/>
</dbReference>
<dbReference type="Gene3D" id="1.20.1250.20">
    <property type="entry name" value="MFS general substrate transporter like domains"/>
    <property type="match status" value="1"/>
</dbReference>